<gene>
    <name evidence="1" type="ORF">EVAR_28020_1</name>
</gene>
<sequence>MKKPSAWWDINNDALGFNLGLRNTPTEVLETSLPPTKRQVTSAVMSAIHRSSLARPHHGQMHAPGHMEIRDRLGRNNRSRCIILSWIRSDPRSFKPFVAHRLAELEEHDGEMLEVGAYEIERR</sequence>
<comment type="caution">
    <text evidence="1">The sequence shown here is derived from an EMBL/GenBank/DDBJ whole genome shotgun (WGS) entry which is preliminary data.</text>
</comment>
<proteinExistence type="predicted"/>
<name>A0A4C1WEM0_EUMVA</name>
<dbReference type="EMBL" id="BGZK01000527">
    <property type="protein sequence ID" value="GBP48634.1"/>
    <property type="molecule type" value="Genomic_DNA"/>
</dbReference>
<accession>A0A4C1WEM0</accession>
<dbReference type="AlphaFoldDB" id="A0A4C1WEM0"/>
<dbReference type="Proteomes" id="UP000299102">
    <property type="component" value="Unassembled WGS sequence"/>
</dbReference>
<keyword evidence="2" id="KW-1185">Reference proteome</keyword>
<evidence type="ECO:0000313" key="1">
    <source>
        <dbReference type="EMBL" id="GBP48634.1"/>
    </source>
</evidence>
<protein>
    <submittedName>
        <fullName evidence="1">Uncharacterized protein</fullName>
    </submittedName>
</protein>
<evidence type="ECO:0000313" key="2">
    <source>
        <dbReference type="Proteomes" id="UP000299102"/>
    </source>
</evidence>
<reference evidence="1 2" key="1">
    <citation type="journal article" date="2019" name="Commun. Biol.">
        <title>The bagworm genome reveals a unique fibroin gene that provides high tensile strength.</title>
        <authorList>
            <person name="Kono N."/>
            <person name="Nakamura H."/>
            <person name="Ohtoshi R."/>
            <person name="Tomita M."/>
            <person name="Numata K."/>
            <person name="Arakawa K."/>
        </authorList>
    </citation>
    <scope>NUCLEOTIDE SEQUENCE [LARGE SCALE GENOMIC DNA]</scope>
</reference>
<organism evidence="1 2">
    <name type="scientific">Eumeta variegata</name>
    <name type="common">Bagworm moth</name>
    <name type="synonym">Eumeta japonica</name>
    <dbReference type="NCBI Taxonomy" id="151549"/>
    <lineage>
        <taxon>Eukaryota</taxon>
        <taxon>Metazoa</taxon>
        <taxon>Ecdysozoa</taxon>
        <taxon>Arthropoda</taxon>
        <taxon>Hexapoda</taxon>
        <taxon>Insecta</taxon>
        <taxon>Pterygota</taxon>
        <taxon>Neoptera</taxon>
        <taxon>Endopterygota</taxon>
        <taxon>Lepidoptera</taxon>
        <taxon>Glossata</taxon>
        <taxon>Ditrysia</taxon>
        <taxon>Tineoidea</taxon>
        <taxon>Psychidae</taxon>
        <taxon>Oiketicinae</taxon>
        <taxon>Eumeta</taxon>
    </lineage>
</organism>